<evidence type="ECO:0000313" key="4">
    <source>
        <dbReference type="Proteomes" id="UP001500051"/>
    </source>
</evidence>
<proteinExistence type="predicted"/>
<dbReference type="InterPro" id="IPR002525">
    <property type="entry name" value="Transp_IS110-like_N"/>
</dbReference>
<dbReference type="Pfam" id="PF02371">
    <property type="entry name" value="Transposase_20"/>
    <property type="match status" value="1"/>
</dbReference>
<organism evidence="3 4">
    <name type="scientific">Microlunatus aurantiacus</name>
    <dbReference type="NCBI Taxonomy" id="446786"/>
    <lineage>
        <taxon>Bacteria</taxon>
        <taxon>Bacillati</taxon>
        <taxon>Actinomycetota</taxon>
        <taxon>Actinomycetes</taxon>
        <taxon>Propionibacteriales</taxon>
        <taxon>Propionibacteriaceae</taxon>
        <taxon>Microlunatus</taxon>
    </lineage>
</organism>
<dbReference type="InterPro" id="IPR003346">
    <property type="entry name" value="Transposase_20"/>
</dbReference>
<evidence type="ECO:0000259" key="1">
    <source>
        <dbReference type="Pfam" id="PF01548"/>
    </source>
</evidence>
<keyword evidence="4" id="KW-1185">Reference proteome</keyword>
<dbReference type="RefSeq" id="WP_344812501.1">
    <property type="nucleotide sequence ID" value="NZ_BAAAYX010000007.1"/>
</dbReference>
<dbReference type="PANTHER" id="PTHR33055:SF16">
    <property type="entry name" value="TRANSPOSASE FOR INSERTION SEQUENCE ELEMENT IS1547"/>
    <property type="match status" value="1"/>
</dbReference>
<dbReference type="EMBL" id="BAAAYX010000007">
    <property type="protein sequence ID" value="GAA3704942.1"/>
    <property type="molecule type" value="Genomic_DNA"/>
</dbReference>
<dbReference type="Pfam" id="PF01548">
    <property type="entry name" value="DEDD_Tnp_IS110"/>
    <property type="match status" value="1"/>
</dbReference>
<feature type="domain" description="Transposase IS116/IS110/IS902 C-terminal" evidence="2">
    <location>
        <begin position="240"/>
        <end position="319"/>
    </location>
</feature>
<feature type="domain" description="Transposase IS110-like N-terminal" evidence="1">
    <location>
        <begin position="13"/>
        <end position="164"/>
    </location>
</feature>
<dbReference type="InterPro" id="IPR047650">
    <property type="entry name" value="Transpos_IS110"/>
</dbReference>
<dbReference type="Proteomes" id="UP001500051">
    <property type="component" value="Unassembled WGS sequence"/>
</dbReference>
<dbReference type="PANTHER" id="PTHR33055">
    <property type="entry name" value="TRANSPOSASE FOR INSERTION SEQUENCE ELEMENT IS1111A"/>
    <property type="match status" value="1"/>
</dbReference>
<evidence type="ECO:0000259" key="2">
    <source>
        <dbReference type="Pfam" id="PF02371"/>
    </source>
</evidence>
<name>A0ABP7DIR8_9ACTN</name>
<accession>A0ABP7DIR8</accession>
<reference evidence="4" key="1">
    <citation type="journal article" date="2019" name="Int. J. Syst. Evol. Microbiol.">
        <title>The Global Catalogue of Microorganisms (GCM) 10K type strain sequencing project: providing services to taxonomists for standard genome sequencing and annotation.</title>
        <authorList>
            <consortium name="The Broad Institute Genomics Platform"/>
            <consortium name="The Broad Institute Genome Sequencing Center for Infectious Disease"/>
            <person name="Wu L."/>
            <person name="Ma J."/>
        </authorList>
    </citation>
    <scope>NUCLEOTIDE SEQUENCE [LARGE SCALE GENOMIC DNA]</scope>
    <source>
        <strain evidence="4">JCM 16548</strain>
    </source>
</reference>
<gene>
    <name evidence="3" type="ORF">GCM10022204_22990</name>
</gene>
<comment type="caution">
    <text evidence="3">The sequence shown here is derived from an EMBL/GenBank/DDBJ whole genome shotgun (WGS) entry which is preliminary data.</text>
</comment>
<protein>
    <submittedName>
        <fullName evidence="3">IS110 family transposase</fullName>
    </submittedName>
</protein>
<evidence type="ECO:0000313" key="3">
    <source>
        <dbReference type="EMBL" id="GAA3704942.1"/>
    </source>
</evidence>
<dbReference type="NCBIfam" id="NF033542">
    <property type="entry name" value="transpos_IS110"/>
    <property type="match status" value="1"/>
</dbReference>
<sequence>MPSMQLRRDDVIVGVDTHKDQHVAVLLDGLGGRVDDLFIPATLTGFAQLLAFCERRIGTDGRLVAFGVEGTGSYGIGLARFLRRHGYTVHEVHRPPRKGERRMSGKSDTIDAEHAARQVLSGARMAQPKTADGQIEALRLIKIARDTAVKARTTAMITLKATLVTAGDELRAELEPLTDFKLVAACAELESANSLGNPDAAMRHVLGSLARRWFDLHEEIKIHSRHLKKQTKAVAPQLVQAVGVGLDIAAELLVTAGDNRDRIRSEAAFAKMCGACPIPAGSGKTNGRHRLNRGGNRQANAALYRAVIVRMRWHEPTIAYVTRRTAEGLSKREIIRCLKRYLAREIYHLLPPLDAIALTAATPPKSVA</sequence>